<evidence type="ECO:0000256" key="8">
    <source>
        <dbReference type="RuleBase" id="RU004447"/>
    </source>
</evidence>
<evidence type="ECO:0000256" key="5">
    <source>
        <dbReference type="ARBA" id="ARBA00022801"/>
    </source>
</evidence>
<dbReference type="EMBL" id="FNVS01000005">
    <property type="protein sequence ID" value="SEF70302.1"/>
    <property type="molecule type" value="Genomic_DNA"/>
</dbReference>
<dbReference type="Pfam" id="PF05193">
    <property type="entry name" value="Peptidase_M16_C"/>
    <property type="match status" value="2"/>
</dbReference>
<name>A0A8G2F4H7_9BACT</name>
<dbReference type="PANTHER" id="PTHR43690:SF34">
    <property type="entry name" value="ZINC PROTEASE PQQL-LIKE"/>
    <property type="match status" value="1"/>
</dbReference>
<evidence type="ECO:0000256" key="3">
    <source>
        <dbReference type="ARBA" id="ARBA00022670"/>
    </source>
</evidence>
<dbReference type="PANTHER" id="PTHR43690">
    <property type="entry name" value="NARDILYSIN"/>
    <property type="match status" value="1"/>
</dbReference>
<dbReference type="GO" id="GO:0004222">
    <property type="term" value="F:metalloendopeptidase activity"/>
    <property type="evidence" value="ECO:0007669"/>
    <property type="project" value="InterPro"/>
</dbReference>
<reference evidence="12 13" key="1">
    <citation type="submission" date="2016-10" db="EMBL/GenBank/DDBJ databases">
        <authorList>
            <person name="Varghese N."/>
            <person name="Submissions S."/>
        </authorList>
    </citation>
    <scope>NUCLEOTIDE SEQUENCE [LARGE SCALE GENOMIC DNA]</scope>
    <source>
        <strain evidence="12 13">DSM 29073</strain>
    </source>
</reference>
<evidence type="ECO:0000256" key="7">
    <source>
        <dbReference type="ARBA" id="ARBA00023049"/>
    </source>
</evidence>
<keyword evidence="5" id="KW-0378">Hydrolase</keyword>
<feature type="chain" id="PRO_5034022923" evidence="9">
    <location>
        <begin position="25"/>
        <end position="939"/>
    </location>
</feature>
<keyword evidence="9" id="KW-0732">Signal</keyword>
<dbReference type="Pfam" id="PF00675">
    <property type="entry name" value="Peptidase_M16"/>
    <property type="match status" value="1"/>
</dbReference>
<dbReference type="AlphaFoldDB" id="A0A8G2F4H7"/>
<dbReference type="InterPro" id="IPR011765">
    <property type="entry name" value="Pept_M16_N"/>
</dbReference>
<evidence type="ECO:0000256" key="2">
    <source>
        <dbReference type="ARBA" id="ARBA00007261"/>
    </source>
</evidence>
<keyword evidence="13" id="KW-1185">Reference proteome</keyword>
<keyword evidence="7" id="KW-0482">Metalloprotease</keyword>
<dbReference type="GO" id="GO:0046872">
    <property type="term" value="F:metal ion binding"/>
    <property type="evidence" value="ECO:0007669"/>
    <property type="project" value="UniProtKB-KW"/>
</dbReference>
<evidence type="ECO:0000256" key="6">
    <source>
        <dbReference type="ARBA" id="ARBA00022833"/>
    </source>
</evidence>
<feature type="domain" description="Peptidase M16 C-terminal" evidence="11">
    <location>
        <begin position="210"/>
        <end position="394"/>
    </location>
</feature>
<comment type="caution">
    <text evidence="12">The sequence shown here is derived from an EMBL/GenBank/DDBJ whole genome shotgun (WGS) entry which is preliminary data.</text>
</comment>
<dbReference type="Gene3D" id="3.30.830.10">
    <property type="entry name" value="Metalloenzyme, LuxS/M16 peptidase-like"/>
    <property type="match status" value="4"/>
</dbReference>
<dbReference type="Proteomes" id="UP000236725">
    <property type="component" value="Unassembled WGS sequence"/>
</dbReference>
<feature type="domain" description="Peptidase M16 N-terminal" evidence="10">
    <location>
        <begin position="53"/>
        <end position="186"/>
    </location>
</feature>
<dbReference type="SUPFAM" id="SSF63411">
    <property type="entry name" value="LuxS/MPP-like metallohydrolase"/>
    <property type="match status" value="4"/>
</dbReference>
<comment type="cofactor">
    <cofactor evidence="1">
        <name>Zn(2+)</name>
        <dbReference type="ChEBI" id="CHEBI:29105"/>
    </cofactor>
</comment>
<dbReference type="GO" id="GO:0006508">
    <property type="term" value="P:proteolysis"/>
    <property type="evidence" value="ECO:0007669"/>
    <property type="project" value="UniProtKB-KW"/>
</dbReference>
<dbReference type="RefSeq" id="WP_103982820.1">
    <property type="nucleotide sequence ID" value="NZ_FNVS01000005.1"/>
</dbReference>
<evidence type="ECO:0000256" key="9">
    <source>
        <dbReference type="SAM" id="SignalP"/>
    </source>
</evidence>
<comment type="similarity">
    <text evidence="2 8">Belongs to the peptidase M16 family.</text>
</comment>
<dbReference type="InterPro" id="IPR001431">
    <property type="entry name" value="Pept_M16_Zn_BS"/>
</dbReference>
<dbReference type="PROSITE" id="PS00143">
    <property type="entry name" value="INSULINASE"/>
    <property type="match status" value="1"/>
</dbReference>
<accession>A0A8G2F4H7</accession>
<gene>
    <name evidence="12" type="ORF">SAMN05444001_10541</name>
</gene>
<feature type="signal peptide" evidence="9">
    <location>
        <begin position="1"/>
        <end position="24"/>
    </location>
</feature>
<protein>
    <submittedName>
        <fullName evidence="12">Zinc protease</fullName>
    </submittedName>
</protein>
<evidence type="ECO:0000259" key="11">
    <source>
        <dbReference type="Pfam" id="PF05193"/>
    </source>
</evidence>
<organism evidence="12 13">
    <name type="scientific">Parabacteroides chinchillae</name>
    <dbReference type="NCBI Taxonomy" id="871327"/>
    <lineage>
        <taxon>Bacteria</taxon>
        <taxon>Pseudomonadati</taxon>
        <taxon>Bacteroidota</taxon>
        <taxon>Bacteroidia</taxon>
        <taxon>Bacteroidales</taxon>
        <taxon>Tannerellaceae</taxon>
        <taxon>Parabacteroides</taxon>
    </lineage>
</organism>
<keyword evidence="4" id="KW-0479">Metal-binding</keyword>
<feature type="domain" description="Peptidase M16 C-terminal" evidence="11">
    <location>
        <begin position="694"/>
        <end position="874"/>
    </location>
</feature>
<evidence type="ECO:0000256" key="4">
    <source>
        <dbReference type="ARBA" id="ARBA00022723"/>
    </source>
</evidence>
<evidence type="ECO:0000313" key="13">
    <source>
        <dbReference type="Proteomes" id="UP000236725"/>
    </source>
</evidence>
<keyword evidence="6" id="KW-0862">Zinc</keyword>
<proteinExistence type="inferred from homology"/>
<dbReference type="InterPro" id="IPR007863">
    <property type="entry name" value="Peptidase_M16_C"/>
</dbReference>
<evidence type="ECO:0000259" key="10">
    <source>
        <dbReference type="Pfam" id="PF00675"/>
    </source>
</evidence>
<evidence type="ECO:0000313" key="12">
    <source>
        <dbReference type="EMBL" id="SEF70302.1"/>
    </source>
</evidence>
<evidence type="ECO:0000256" key="1">
    <source>
        <dbReference type="ARBA" id="ARBA00001947"/>
    </source>
</evidence>
<dbReference type="InterPro" id="IPR050626">
    <property type="entry name" value="Peptidase_M16"/>
</dbReference>
<dbReference type="InterPro" id="IPR011249">
    <property type="entry name" value="Metalloenz_LuxS/M16"/>
</dbReference>
<sequence length="939" mass="106554">MIRKYSLLAFLLLCLTAISSVINAQEEIQPLPVDPKVRYGKLPNGLTYYIRHNEQPKERADFYIAQNVGSILEEDNQRGLAHFLEHMAFNGSKNFPGQGMKDFIENAGMRFGENFNAYTSFDETVYMIMNAPVSKESIVDSCLLILHDWSNFITLADTAIEKERNVIREEWRTRQDAQARLWEQQLPQMYPGSRYANRMPIGSIDVINNFKPNELRDYYKKWYRPDLQAIIIVGDIDVNKVEAAVKRIFTDIPAPKAPAPREKFNVPDNDMPLISIAKDKEASNTILYLFYKHEKLPADLYASVTGLVKDYIQAVCADMINERFEEILHQANPPFVYAQAYDGDYMISKTQGAWTVAAIAKEGEIDSTLTALVNETERVKQYGFTASEYDRARINVLKQYETAYNERDKQKNSAYTKEYVNHFTNGGYIPGIETEYSLINQIAPSIPIEQVNHYIQDMLSSDDNIVISLTGPDKAGIVYPTEENLLKTFLKAQHMTVEPFRENVSNEPLIPVLPSPGKIIKTEKDQRFGATVLTLNNGIKVVLKPTNLKKDQVVMTATCPGGSTLFGAKDIDNLKVFNDVIGIGGLGNFSVIELGKRLAGKQVSCTPSLGLDNESINGSSTPADLQTLFELIYLNFTAPRTDEEAYASFENRIKSQLKNLELNPMVAFSDSLARAAYNDNPRAMRLQATDFEHISYPRIMEMYKERFADASGFVFTFVGNIDPDSIRPYIELYLASLPSKGHIEKGDPSKVPALRKGVYTNIFQRKMEVPKATVANLYSGQIDYTLENIICATALKQILDLVYTEKVREDEGGTYGVQTSAYISPFPQGQTTLQIFFDTDPDKRERMNTIVRNELKRISDMGPRPEDFRKSQDNMIKRHAENLQENNYWLNTLDNYYYKGFDGETDYENLLQNLTPAKIQAFTRQLLSQGNSIEIVMEP</sequence>
<keyword evidence="3 12" id="KW-0645">Protease</keyword>